<dbReference type="Proteomes" id="UP001200537">
    <property type="component" value="Unassembled WGS sequence"/>
</dbReference>
<keyword evidence="5 7" id="KW-0472">Membrane</keyword>
<comment type="caution">
    <text evidence="9">The sequence shown here is derived from an EMBL/GenBank/DDBJ whole genome shotgun (WGS) entry which is preliminary data.</text>
</comment>
<evidence type="ECO:0000259" key="8">
    <source>
        <dbReference type="Pfam" id="PF04138"/>
    </source>
</evidence>
<feature type="transmembrane region" description="Helical" evidence="7">
    <location>
        <begin position="129"/>
        <end position="147"/>
    </location>
</feature>
<feature type="transmembrane region" description="Helical" evidence="7">
    <location>
        <begin position="40"/>
        <end position="61"/>
    </location>
</feature>
<feature type="transmembrane region" description="Helical" evidence="7">
    <location>
        <begin position="67"/>
        <end position="84"/>
    </location>
</feature>
<dbReference type="InterPro" id="IPR051401">
    <property type="entry name" value="GtrA_CellWall_Glycosyl"/>
</dbReference>
<comment type="subcellular location">
    <subcellularLocation>
        <location evidence="1">Membrane</location>
        <topology evidence="1">Multi-pass membrane protein</topology>
    </subcellularLocation>
</comment>
<feature type="region of interest" description="Disordered" evidence="6">
    <location>
        <begin position="1"/>
        <end position="23"/>
    </location>
</feature>
<dbReference type="PANTHER" id="PTHR38459:SF1">
    <property type="entry name" value="PROPHAGE BACTOPRENOL-LINKED GLUCOSE TRANSLOCASE HOMOLOG"/>
    <property type="match status" value="1"/>
</dbReference>
<dbReference type="AlphaFoldDB" id="A0AAJ1BBV5"/>
<dbReference type="InterPro" id="IPR007267">
    <property type="entry name" value="GtrA_DPMS_TM"/>
</dbReference>
<feature type="transmembrane region" description="Helical" evidence="7">
    <location>
        <begin position="96"/>
        <end position="117"/>
    </location>
</feature>
<dbReference type="RefSeq" id="WP_024059496.1">
    <property type="nucleotide sequence ID" value="NZ_JAGZVZ010000004.1"/>
</dbReference>
<proteinExistence type="inferred from homology"/>
<gene>
    <name evidence="9" type="ORF">L0M99_01065</name>
</gene>
<dbReference type="GO" id="GO:0000271">
    <property type="term" value="P:polysaccharide biosynthetic process"/>
    <property type="evidence" value="ECO:0007669"/>
    <property type="project" value="InterPro"/>
</dbReference>
<reference evidence="9" key="1">
    <citation type="submission" date="2022-01" db="EMBL/GenBank/DDBJ databases">
        <title>Collection of gut derived symbiotic bacterial strains cultured from healthy donors.</title>
        <authorList>
            <person name="Lin H."/>
            <person name="Kohout C."/>
            <person name="Waligurski E."/>
            <person name="Pamer E.G."/>
        </authorList>
    </citation>
    <scope>NUCLEOTIDE SEQUENCE</scope>
    <source>
        <strain evidence="9">DFI.7.46</strain>
    </source>
</reference>
<evidence type="ECO:0000256" key="7">
    <source>
        <dbReference type="SAM" id="Phobius"/>
    </source>
</evidence>
<keyword evidence="3 7" id="KW-0812">Transmembrane</keyword>
<evidence type="ECO:0000256" key="1">
    <source>
        <dbReference type="ARBA" id="ARBA00004141"/>
    </source>
</evidence>
<evidence type="ECO:0000313" key="10">
    <source>
        <dbReference type="Proteomes" id="UP001200537"/>
    </source>
</evidence>
<sequence length="164" mass="18011">MNSEGNLPSETEGEPAATAKTPLPGEAAKGKDAAIQALKFTLLSISAGLVEAASFALLEWLTPLPYAWTHFISITLSVIYNFTLNRRYTFKSANNVPIAMVKVAVFYAFFIPITMWLGALAASAGVNDFIIKGVTMILNFIGEFAWWKWVVFRGTENTNDLARK</sequence>
<name>A0AAJ1BBV5_9ACTO</name>
<evidence type="ECO:0000256" key="3">
    <source>
        <dbReference type="ARBA" id="ARBA00022692"/>
    </source>
</evidence>
<evidence type="ECO:0000256" key="5">
    <source>
        <dbReference type="ARBA" id="ARBA00023136"/>
    </source>
</evidence>
<organism evidence="9 10">
    <name type="scientific">Varibaculum cambriense</name>
    <dbReference type="NCBI Taxonomy" id="184870"/>
    <lineage>
        <taxon>Bacteria</taxon>
        <taxon>Bacillati</taxon>
        <taxon>Actinomycetota</taxon>
        <taxon>Actinomycetes</taxon>
        <taxon>Actinomycetales</taxon>
        <taxon>Actinomycetaceae</taxon>
        <taxon>Varibaculum</taxon>
    </lineage>
</organism>
<evidence type="ECO:0000256" key="6">
    <source>
        <dbReference type="SAM" id="MobiDB-lite"/>
    </source>
</evidence>
<accession>A0AAJ1BBV5</accession>
<dbReference type="EMBL" id="JAKNHJ010000002">
    <property type="protein sequence ID" value="MCG4617087.1"/>
    <property type="molecule type" value="Genomic_DNA"/>
</dbReference>
<keyword evidence="4 7" id="KW-1133">Transmembrane helix</keyword>
<dbReference type="GO" id="GO:0005886">
    <property type="term" value="C:plasma membrane"/>
    <property type="evidence" value="ECO:0007669"/>
    <property type="project" value="TreeGrafter"/>
</dbReference>
<feature type="domain" description="GtrA/DPMS transmembrane" evidence="8">
    <location>
        <begin position="39"/>
        <end position="152"/>
    </location>
</feature>
<protein>
    <submittedName>
        <fullName evidence="9">GtrA family protein</fullName>
    </submittedName>
</protein>
<dbReference type="Pfam" id="PF04138">
    <property type="entry name" value="GtrA_DPMS_TM"/>
    <property type="match status" value="1"/>
</dbReference>
<dbReference type="PANTHER" id="PTHR38459">
    <property type="entry name" value="PROPHAGE BACTOPRENOL-LINKED GLUCOSE TRANSLOCASE HOMOLOG"/>
    <property type="match status" value="1"/>
</dbReference>
<evidence type="ECO:0000313" key="9">
    <source>
        <dbReference type="EMBL" id="MCG4617087.1"/>
    </source>
</evidence>
<evidence type="ECO:0000256" key="4">
    <source>
        <dbReference type="ARBA" id="ARBA00022989"/>
    </source>
</evidence>
<comment type="similarity">
    <text evidence="2">Belongs to the GtrA family.</text>
</comment>
<evidence type="ECO:0000256" key="2">
    <source>
        <dbReference type="ARBA" id="ARBA00009399"/>
    </source>
</evidence>